<evidence type="ECO:0000313" key="2">
    <source>
        <dbReference type="EMBL" id="EET02261.1"/>
    </source>
</evidence>
<dbReference type="OMA" id="WIYEIGY"/>
<feature type="transmembrane region" description="Helical" evidence="1">
    <location>
        <begin position="397"/>
        <end position="418"/>
    </location>
</feature>
<dbReference type="EMBL" id="ACGJ01000635">
    <property type="protein sequence ID" value="EET02261.1"/>
    <property type="molecule type" value="Genomic_DNA"/>
</dbReference>
<feature type="transmembrane region" description="Helical" evidence="1">
    <location>
        <begin position="484"/>
        <end position="506"/>
    </location>
</feature>
<organism evidence="2 3">
    <name type="scientific">Giardia intestinalis (strain ATCC 50581 / GS clone H7)</name>
    <name type="common">Giardia lamblia</name>
    <dbReference type="NCBI Taxonomy" id="598745"/>
    <lineage>
        <taxon>Eukaryota</taxon>
        <taxon>Metamonada</taxon>
        <taxon>Diplomonadida</taxon>
        <taxon>Hexamitidae</taxon>
        <taxon>Giardiinae</taxon>
        <taxon>Giardia</taxon>
    </lineage>
</organism>
<gene>
    <name evidence="2" type="ORF">GL50581_473</name>
</gene>
<name>C6LP14_GIAIB</name>
<protein>
    <submittedName>
        <fullName evidence="2">Uncharacterized protein</fullName>
    </submittedName>
</protein>
<feature type="transmembrane region" description="Helical" evidence="1">
    <location>
        <begin position="196"/>
        <end position="217"/>
    </location>
</feature>
<comment type="caution">
    <text evidence="2">The sequence shown here is derived from an EMBL/GenBank/DDBJ whole genome shotgun (WGS) entry which is preliminary data.</text>
</comment>
<dbReference type="AlphaFoldDB" id="C6LP14"/>
<accession>C6LP14</accession>
<sequence length="565" mass="64944">MKSRQEHSDELLNKGPYLQRALPRGIRDWMANNNGNPVLRYLGGEKASLPNKSLSRNYLYMAMWPVWRAFLYVFLARLFYNGTLYIFLVLQFLISVHFCGFSGTFAFCNFIAFRELVLNIPSSAIARVFSFAAQTRQLINDYTYVRGLMVLYFLIYIGYSTLIILVIIPLKDVIADTLNAIPTVIQSFPQYDLHMLTSYLIVTSLPLQGLGLGICNFIGTEDRYFLPGTVIFCSVLCILFFQLFFLLSRNSIIAHIQGSPDNLVLMLGGMPQVVFGIIAVVVLIYVTLIGRVPQLRKYNVSLHFRYIYSLNYTMVAKTTVKVATLILQHSIQPLLMLFVQRRISQSSIPFEHYCMQILCLVVYYLLVQFSDTIVLSSNEAYTVVKAVYRQAGYTNQWVLKVLFLGTALVLPSVVLAFLLIYREEVIVLSVPLAFRTYSDFFSMYFPNHAVRYTIAIWTCFIHLITSLFVTYFDVNTMFEESTLYIFLMIVYKYALLLVTVCVTLQHVTSDSALLFIFVVTNVLTIPVYILRALFSYNRKVRKPKEASEKEKAICTNIFHDVLREQ</sequence>
<feature type="transmembrane region" description="Helical" evidence="1">
    <location>
        <begin position="58"/>
        <end position="80"/>
    </location>
</feature>
<feature type="transmembrane region" description="Helical" evidence="1">
    <location>
        <begin position="224"/>
        <end position="245"/>
    </location>
</feature>
<feature type="transmembrane region" description="Helical" evidence="1">
    <location>
        <begin position="265"/>
        <end position="288"/>
    </location>
</feature>
<dbReference type="VEuPathDB" id="GiardiaDB:GL50581_473"/>
<keyword evidence="1" id="KW-0472">Membrane</keyword>
<evidence type="ECO:0000313" key="3">
    <source>
        <dbReference type="Proteomes" id="UP000002488"/>
    </source>
</evidence>
<keyword evidence="1" id="KW-0812">Transmembrane</keyword>
<evidence type="ECO:0000256" key="1">
    <source>
        <dbReference type="SAM" id="Phobius"/>
    </source>
</evidence>
<reference evidence="2 3" key="1">
    <citation type="journal article" date="2009" name="PLoS Pathog.">
        <title>Draft genome sequencing of giardia intestinalis assemblage B isolate GS: is human giardiasis caused by two different species?</title>
        <authorList>
            <person name="Franzen O."/>
            <person name="Jerlstrom-Hultqvist J."/>
            <person name="Castro E."/>
            <person name="Sherwood E."/>
            <person name="Ankarklev J."/>
            <person name="Reiner D.S."/>
            <person name="Palm D."/>
            <person name="Andersson J.O."/>
            <person name="Andersson B."/>
            <person name="Svard S.G."/>
        </authorList>
    </citation>
    <scope>NUCLEOTIDE SEQUENCE [LARGE SCALE GENOMIC DNA]</scope>
    <source>
        <strain evidence="3">ATCC 50581 / GS clone H7</strain>
    </source>
</reference>
<feature type="transmembrane region" description="Helical" evidence="1">
    <location>
        <begin position="452"/>
        <end position="472"/>
    </location>
</feature>
<dbReference type="Proteomes" id="UP000002488">
    <property type="component" value="Unassembled WGS sequence"/>
</dbReference>
<feature type="transmembrane region" description="Helical" evidence="1">
    <location>
        <begin position="86"/>
        <end position="113"/>
    </location>
</feature>
<feature type="transmembrane region" description="Helical" evidence="1">
    <location>
        <begin position="512"/>
        <end position="534"/>
    </location>
</feature>
<proteinExistence type="predicted"/>
<feature type="transmembrane region" description="Helical" evidence="1">
    <location>
        <begin position="144"/>
        <end position="168"/>
    </location>
</feature>
<keyword evidence="1" id="KW-1133">Transmembrane helix</keyword>
<dbReference type="OrthoDB" id="10258216at2759"/>